<dbReference type="Proteomes" id="UP000055045">
    <property type="component" value="Unassembled WGS sequence"/>
</dbReference>
<accession>A0A101M7V6</accession>
<reference evidence="1 2" key="1">
    <citation type="submission" date="2015-10" db="EMBL/GenBank/DDBJ databases">
        <title>Genome sequencing of Penicillium freii.</title>
        <authorList>
            <person name="Nguyen H.D."/>
            <person name="Visagie C.M."/>
            <person name="Seifert K.A."/>
        </authorList>
    </citation>
    <scope>NUCLEOTIDE SEQUENCE [LARGE SCALE GENOMIC DNA]</scope>
    <source>
        <strain evidence="1 2">DAOM 242723</strain>
    </source>
</reference>
<dbReference type="EMBL" id="LLXE01000832">
    <property type="protein sequence ID" value="KUM55532.1"/>
    <property type="molecule type" value="Genomic_DNA"/>
</dbReference>
<comment type="caution">
    <text evidence="1">The sequence shown here is derived from an EMBL/GenBank/DDBJ whole genome shotgun (WGS) entry which is preliminary data.</text>
</comment>
<evidence type="ECO:0000313" key="2">
    <source>
        <dbReference type="Proteomes" id="UP000055045"/>
    </source>
</evidence>
<gene>
    <name evidence="1" type="ORF">ACN42_g11730</name>
</gene>
<evidence type="ECO:0008006" key="3">
    <source>
        <dbReference type="Google" id="ProtNLM"/>
    </source>
</evidence>
<organism evidence="1 2">
    <name type="scientific">Penicillium freii</name>
    <dbReference type="NCBI Taxonomy" id="48697"/>
    <lineage>
        <taxon>Eukaryota</taxon>
        <taxon>Fungi</taxon>
        <taxon>Dikarya</taxon>
        <taxon>Ascomycota</taxon>
        <taxon>Pezizomycotina</taxon>
        <taxon>Eurotiomycetes</taxon>
        <taxon>Eurotiomycetidae</taxon>
        <taxon>Eurotiales</taxon>
        <taxon>Aspergillaceae</taxon>
        <taxon>Penicillium</taxon>
    </lineage>
</organism>
<dbReference type="AlphaFoldDB" id="A0A101M7V6"/>
<name>A0A101M7V6_PENFR</name>
<evidence type="ECO:0000313" key="1">
    <source>
        <dbReference type="EMBL" id="KUM55532.1"/>
    </source>
</evidence>
<proteinExistence type="predicted"/>
<protein>
    <recommendedName>
        <fullName evidence="3">Restriction endonuclease type IV Mrr domain-containing protein</fullName>
    </recommendedName>
</protein>
<sequence>MALNYLDIPAIQQEISRVPRAGPESVLYGVWNTILTWQFPVQQNYVTRPQDRHTSQAGQRGFSDLHTYQYPSAQQRANKFLIVQCKRTGLETRTSTWDEGVQQLDQYLSATHRTRHVNPTPVYGIIAVGMYMRVYQYDDTTNSVKNILDPGVPSTALPLHLRNDHIAIQQILDHIKANH</sequence>
<keyword evidence="2" id="KW-1185">Reference proteome</keyword>